<evidence type="ECO:0000313" key="4">
    <source>
        <dbReference type="EMBL" id="SNY62217.1"/>
    </source>
</evidence>
<feature type="transmembrane region" description="Helical" evidence="2">
    <location>
        <begin position="294"/>
        <end position="314"/>
    </location>
</feature>
<evidence type="ECO:0000256" key="1">
    <source>
        <dbReference type="SAM" id="MobiDB-lite"/>
    </source>
</evidence>
<feature type="compositionally biased region" description="Low complexity" evidence="1">
    <location>
        <begin position="21"/>
        <end position="32"/>
    </location>
</feature>
<dbReference type="Proteomes" id="UP000219612">
    <property type="component" value="Unassembled WGS sequence"/>
</dbReference>
<sequence length="325" mass="34028">MRRALAATALVGVLLGSAPAAAAPGDNSGSSGRATFGVRPTGKNGPDDRPTFAYAATPGGVFNDQVEISNPGPQPLTLRVYASDAFTSSNGAFDLLAGGKKADDAGSWVKMSKSSVKVAARSHVVVPFSLHVPPTASPGDHAAGIVATLATSGTDAQGNKVSVDKRVGARIYLRVSGALEPRLTVEGLTAKYHPNMNPFGSGRTTLTYKVRNTGNVRLGAKQQVTVRTFWGTERKAPAMAQAPEILPGDAVDVVAEVKGAIPAFWLTGNVHADPLAQPGDEKLPLTAISRDRGFWAMPWILLAIVFGLAALVGARYGVRRWRRRA</sequence>
<accession>A0A285JR08</accession>
<keyword evidence="3" id="KW-0732">Signal</keyword>
<dbReference type="RefSeq" id="WP_097326615.1">
    <property type="nucleotide sequence ID" value="NZ_OBDY01000023.1"/>
</dbReference>
<feature type="region of interest" description="Disordered" evidence="1">
    <location>
        <begin position="21"/>
        <end position="49"/>
    </location>
</feature>
<gene>
    <name evidence="4" type="ORF">SAMN05421748_123105</name>
</gene>
<keyword evidence="2" id="KW-0812">Transmembrane</keyword>
<reference evidence="4 5" key="1">
    <citation type="submission" date="2017-09" db="EMBL/GenBank/DDBJ databases">
        <authorList>
            <person name="Ehlers B."/>
            <person name="Leendertz F.H."/>
        </authorList>
    </citation>
    <scope>NUCLEOTIDE SEQUENCE [LARGE SCALE GENOMIC DNA]</scope>
    <source>
        <strain evidence="4 5">CGMCC 4.6857</strain>
    </source>
</reference>
<dbReference type="AlphaFoldDB" id="A0A285JR08"/>
<evidence type="ECO:0008006" key="6">
    <source>
        <dbReference type="Google" id="ProtNLM"/>
    </source>
</evidence>
<proteinExistence type="predicted"/>
<evidence type="ECO:0000313" key="5">
    <source>
        <dbReference type="Proteomes" id="UP000219612"/>
    </source>
</evidence>
<keyword evidence="5" id="KW-1185">Reference proteome</keyword>
<name>A0A285JR08_9ACTN</name>
<feature type="signal peptide" evidence="3">
    <location>
        <begin position="1"/>
        <end position="22"/>
    </location>
</feature>
<evidence type="ECO:0000256" key="2">
    <source>
        <dbReference type="SAM" id="Phobius"/>
    </source>
</evidence>
<protein>
    <recommendedName>
        <fullName evidence="6">DUF916 domain-containing protein</fullName>
    </recommendedName>
</protein>
<keyword evidence="2" id="KW-1133">Transmembrane helix</keyword>
<feature type="chain" id="PRO_5012515640" description="DUF916 domain-containing protein" evidence="3">
    <location>
        <begin position="23"/>
        <end position="325"/>
    </location>
</feature>
<evidence type="ECO:0000256" key="3">
    <source>
        <dbReference type="SAM" id="SignalP"/>
    </source>
</evidence>
<dbReference type="EMBL" id="OBDY01000023">
    <property type="protein sequence ID" value="SNY62217.1"/>
    <property type="molecule type" value="Genomic_DNA"/>
</dbReference>
<organism evidence="4 5">
    <name type="scientific">Paractinoplanes atraurantiacus</name>
    <dbReference type="NCBI Taxonomy" id="1036182"/>
    <lineage>
        <taxon>Bacteria</taxon>
        <taxon>Bacillati</taxon>
        <taxon>Actinomycetota</taxon>
        <taxon>Actinomycetes</taxon>
        <taxon>Micromonosporales</taxon>
        <taxon>Micromonosporaceae</taxon>
        <taxon>Paractinoplanes</taxon>
    </lineage>
</organism>
<dbReference type="OrthoDB" id="4336304at2"/>
<keyword evidence="2" id="KW-0472">Membrane</keyword>